<dbReference type="Proteomes" id="UP000006794">
    <property type="component" value="Chromosome"/>
</dbReference>
<feature type="region of interest" description="Disordered" evidence="2">
    <location>
        <begin position="323"/>
        <end position="386"/>
    </location>
</feature>
<keyword evidence="3" id="KW-1133">Transmembrane helix</keyword>
<evidence type="ECO:0000313" key="6">
    <source>
        <dbReference type="Proteomes" id="UP000006794"/>
    </source>
</evidence>
<dbReference type="GeneID" id="10798295"/>
<keyword evidence="3" id="KW-0472">Membrane</keyword>
<dbReference type="InterPro" id="IPR050902">
    <property type="entry name" value="ABC_Transporter_SBP"/>
</dbReference>
<dbReference type="eggNOG" id="arCOG04233">
    <property type="taxonomic scope" value="Archaea"/>
</dbReference>
<evidence type="ECO:0000256" key="2">
    <source>
        <dbReference type="SAM" id="MobiDB-lite"/>
    </source>
</evidence>
<dbReference type="OrthoDB" id="214567at2157"/>
<accession>F8DAD3</accession>
<dbReference type="EMBL" id="CP002839">
    <property type="protein sequence ID" value="AEH37958.1"/>
    <property type="molecule type" value="Genomic_DNA"/>
</dbReference>
<evidence type="ECO:0000256" key="1">
    <source>
        <dbReference type="ARBA" id="ARBA00022729"/>
    </source>
</evidence>
<dbReference type="AlphaFoldDB" id="F8DAD3"/>
<evidence type="ECO:0000259" key="4">
    <source>
        <dbReference type="PROSITE" id="PS50983"/>
    </source>
</evidence>
<organism evidence="5 6">
    <name type="scientific">Halopiger xanaduensis (strain DSM 18323 / JCM 14033 / SH-6)</name>
    <dbReference type="NCBI Taxonomy" id="797210"/>
    <lineage>
        <taxon>Archaea</taxon>
        <taxon>Methanobacteriati</taxon>
        <taxon>Methanobacteriota</taxon>
        <taxon>Stenosarchaea group</taxon>
        <taxon>Halobacteria</taxon>
        <taxon>Halobacteriales</taxon>
        <taxon>Natrialbaceae</taxon>
        <taxon>Halopiger</taxon>
    </lineage>
</organism>
<dbReference type="GO" id="GO:0030115">
    <property type="term" value="C:S-layer"/>
    <property type="evidence" value="ECO:0007669"/>
    <property type="project" value="UniProtKB-SubCell"/>
</dbReference>
<dbReference type="KEGG" id="hxa:Halxa_3346"/>
<dbReference type="NCBIfam" id="TIGR04281">
    <property type="entry name" value="peripla_PGF_1"/>
    <property type="match status" value="1"/>
</dbReference>
<dbReference type="InterPro" id="IPR002491">
    <property type="entry name" value="ABC_transptr_periplasmic_BD"/>
</dbReference>
<feature type="domain" description="Fe/B12 periplasmic-binding" evidence="4">
    <location>
        <begin position="75"/>
        <end position="327"/>
    </location>
</feature>
<protein>
    <submittedName>
        <fullName evidence="5">ABC-type transporter, periplasmic subunit</fullName>
    </submittedName>
</protein>
<dbReference type="NCBIfam" id="TIGR04126">
    <property type="entry name" value="PGF_CTERM"/>
    <property type="match status" value="1"/>
</dbReference>
<dbReference type="InterPro" id="IPR026469">
    <property type="entry name" value="Peripla_PGF_1"/>
</dbReference>
<dbReference type="GO" id="GO:0005886">
    <property type="term" value="C:plasma membrane"/>
    <property type="evidence" value="ECO:0007669"/>
    <property type="project" value="UniProtKB-SubCell"/>
</dbReference>
<dbReference type="InterPro" id="IPR054828">
    <property type="entry name" value="Vit_B12_bind_prot"/>
</dbReference>
<reference evidence="5 6" key="1">
    <citation type="journal article" date="2012" name="Stand. Genomic Sci.">
        <title>Complete genome sequence of Halopiger xanaduensis type strain (SH-6(T)).</title>
        <authorList>
            <person name="Anderson I."/>
            <person name="Tindall B.J."/>
            <person name="Rohde M."/>
            <person name="Lucas S."/>
            <person name="Han J."/>
            <person name="Lapidus A."/>
            <person name="Cheng J.F."/>
            <person name="Goodwin L."/>
            <person name="Pitluck S."/>
            <person name="Peters L."/>
            <person name="Pati A."/>
            <person name="Mikhailova N."/>
            <person name="Pagani I."/>
            <person name="Teshima H."/>
            <person name="Han C."/>
            <person name="Tapia R."/>
            <person name="Land M."/>
            <person name="Woyke T."/>
            <person name="Klenk H.P."/>
            <person name="Kyrpides N."/>
            <person name="Ivanova N."/>
        </authorList>
    </citation>
    <scope>NUCLEOTIDE SEQUENCE [LARGE SCALE GENOMIC DNA]</scope>
    <source>
        <strain evidence="6">DSM 18323 / JCM 14033 / SH-6</strain>
    </source>
</reference>
<evidence type="ECO:0000256" key="3">
    <source>
        <dbReference type="SAM" id="Phobius"/>
    </source>
</evidence>
<dbReference type="PANTHER" id="PTHR30535:SF34">
    <property type="entry name" value="MOLYBDATE-BINDING PROTEIN MOLA"/>
    <property type="match status" value="1"/>
</dbReference>
<keyword evidence="1" id="KW-0732">Signal</keyword>
<proteinExistence type="predicted"/>
<dbReference type="Pfam" id="PF01497">
    <property type="entry name" value="Peripla_BP_2"/>
    <property type="match status" value="1"/>
</dbReference>
<dbReference type="SUPFAM" id="SSF53807">
    <property type="entry name" value="Helical backbone' metal receptor"/>
    <property type="match status" value="1"/>
</dbReference>
<dbReference type="PROSITE" id="PS50983">
    <property type="entry name" value="FE_B12_PBP"/>
    <property type="match status" value="1"/>
</dbReference>
<keyword evidence="6" id="KW-1185">Reference proteome</keyword>
<dbReference type="HOGENOM" id="CLU_038034_2_1_2"/>
<dbReference type="NCBIfam" id="NF038402">
    <property type="entry name" value="TroA_like"/>
    <property type="match status" value="1"/>
</dbReference>
<dbReference type="InterPro" id="IPR026371">
    <property type="entry name" value="PGF_CTERM"/>
</dbReference>
<feature type="compositionally biased region" description="Acidic residues" evidence="2">
    <location>
        <begin position="324"/>
        <end position="344"/>
    </location>
</feature>
<feature type="compositionally biased region" description="Acidic residues" evidence="2">
    <location>
        <begin position="353"/>
        <end position="378"/>
    </location>
</feature>
<dbReference type="Gene3D" id="3.40.50.1980">
    <property type="entry name" value="Nitrogenase molybdenum iron protein domain"/>
    <property type="match status" value="2"/>
</dbReference>
<dbReference type="PANTHER" id="PTHR30535">
    <property type="entry name" value="VITAMIN B12-BINDING PROTEIN"/>
    <property type="match status" value="1"/>
</dbReference>
<gene>
    <name evidence="5" type="ordered locus">Halxa_3346</name>
</gene>
<dbReference type="STRING" id="797210.Halxa_3346"/>
<keyword evidence="3" id="KW-0812">Transmembrane</keyword>
<dbReference type="RefSeq" id="WP_013880848.1">
    <property type="nucleotide sequence ID" value="NC_015666.1"/>
</dbReference>
<name>F8DAD3_HALXS</name>
<dbReference type="GO" id="GO:0071281">
    <property type="term" value="P:cellular response to iron ion"/>
    <property type="evidence" value="ECO:0007669"/>
    <property type="project" value="TreeGrafter"/>
</dbReference>
<evidence type="ECO:0000313" key="5">
    <source>
        <dbReference type="EMBL" id="AEH37958.1"/>
    </source>
</evidence>
<feature type="transmembrane region" description="Helical" evidence="3">
    <location>
        <begin position="386"/>
        <end position="403"/>
    </location>
</feature>
<sequence>MRRLLILLITATVLLAGAVPAGVVGSPSATAGESTAETAQAAQLAQTQADPTCEYPLTLEDATGEEITIEEEPESVVALQPSDAQTLYEIGAEDKVVGMPVSPYTDYLNASADLDITEDDGVTPVAEEVIDREPDVVLAANALEGDDVIDTLREAGLTVYVFPTSESLDGVAENVRLTGELVGECEGAADTLEWMDERLSVVDEAVPDEDRPLAYYAMGDGYTAGNGTFQDEILTTAGVDNLGADAGIEGWATISEEVVVEEDPEWIVYGDSAEEPPVREAATSTTAYENEQFVAVNDNYMSQPGPRVVLAIEEIASEVHPDAYEEAESDLEIDTDVSTDDNETADNGSNDGSADESDDASNEESGDGSADDAEDEGSSGDSIPGFGAPVAIVGALAVAVLLARRQ</sequence>